<reference evidence="3 4" key="2">
    <citation type="submission" date="2018-03" db="EMBL/GenBank/DDBJ databases">
        <authorList>
            <person name="Keele B.F."/>
        </authorList>
    </citation>
    <scope>NUCLEOTIDE SEQUENCE [LARGE SCALE GENOMIC DNA]</scope>
    <source>
        <strain evidence="3 4">CCALA 016</strain>
    </source>
</reference>
<name>A0A2T1LT15_9CHRO</name>
<evidence type="ECO:0000313" key="3">
    <source>
        <dbReference type="EMBL" id="PSF33169.1"/>
    </source>
</evidence>
<reference evidence="3 4" key="1">
    <citation type="submission" date="2018-03" db="EMBL/GenBank/DDBJ databases">
        <title>The ancient ancestry and fast evolution of plastids.</title>
        <authorList>
            <person name="Moore K.R."/>
            <person name="Magnabosco C."/>
            <person name="Momper L."/>
            <person name="Gold D.A."/>
            <person name="Bosak T."/>
            <person name="Fournier G.P."/>
        </authorList>
    </citation>
    <scope>NUCLEOTIDE SEQUENCE [LARGE SCALE GENOMIC DNA]</scope>
    <source>
        <strain evidence="3 4">CCALA 016</strain>
    </source>
</reference>
<comment type="caution">
    <text evidence="3">The sequence shown here is derived from an EMBL/GenBank/DDBJ whole genome shotgun (WGS) entry which is preliminary data.</text>
</comment>
<sequence>MDKSQLVVLNLGKGDWKQGYTTVIAQLWQSNPHPLQFTASLPKSPELELAYQNWQLLLSAHYSSLGWRYRTWEIEIESEDVTHISSIEFQQACDELQNQLNLWLNAASFRPIERQLRTYLSPTDEIRLIIVSENRTILRFPWCIWSFFDDYPQAELAVSLPDYARSVQKQTTHKNDRIKILAILGNGQGIDLEPDRLLLEQLPNVELQFLVEPTRTDLDRHLWESRYDILFFAGHSSSQGQGKIQINSRNSLTIPQLKYALKNAIAQGLQLAIFNSCDGLGLAWDLEDLHLPQGIVMREPVPDIIAQEFLKHFLSAFARGESFYQSVREAREKLQPRETEFKCATWFPVIFQNPAQIPPTWRSLLPKIEEIPITRAKTNYQKLLINSLVVTAIIVGLRWLGMLQPLELWAFDRLMGLRPTETPDPRLLIVTVTEKDIQAQGEEARRGSLSDEVLNRLLVILESNQPRAIGLDIYRDFPVETRHGASLHPDLKTRLQKSDRLIAICKRSDGENDPTGIAAPPEIPLSRLGFSDFIADNDGILRRHLLFMSPLPVSSSCTTAYSFSVQLAFLYLHGQGISPTFTKEGNLQLKQTIFTRLISRTVGYQSIDARGSQIMLNYRALDSPRQIADQVTLSQVLKGEINPKAIKDRVILIGVTANSTADYWATPYGAGSLAKIPGVFIQAHMLSQILSAVLDNRPLLWYLPQWGEIIWIWGWSLTGGFLAFRFHPRSDLGRSGIIAGVTLSGTCFLLLLCGGWLPLVPAIFALVVTGTRIRIIDGKIEREENAKNKILD</sequence>
<keyword evidence="1" id="KW-1133">Transmembrane helix</keyword>
<accession>A0A2T1LT15</accession>
<dbReference type="OrthoDB" id="444941at2"/>
<feature type="transmembrane region" description="Helical" evidence="1">
    <location>
        <begin position="736"/>
        <end position="769"/>
    </location>
</feature>
<dbReference type="Proteomes" id="UP000239001">
    <property type="component" value="Unassembled WGS sequence"/>
</dbReference>
<dbReference type="InterPro" id="IPR007890">
    <property type="entry name" value="CHASE2"/>
</dbReference>
<dbReference type="RefSeq" id="WP_106458762.1">
    <property type="nucleotide sequence ID" value="NZ_PXOH01000032.1"/>
</dbReference>
<dbReference type="SMART" id="SM01080">
    <property type="entry name" value="CHASE2"/>
    <property type="match status" value="1"/>
</dbReference>
<feature type="transmembrane region" description="Helical" evidence="1">
    <location>
        <begin position="706"/>
        <end position="724"/>
    </location>
</feature>
<keyword evidence="4" id="KW-1185">Reference proteome</keyword>
<protein>
    <submittedName>
        <fullName evidence="3">Chase2 sensor protein</fullName>
    </submittedName>
</protein>
<feature type="domain" description="CHASE2" evidence="2">
    <location>
        <begin position="403"/>
        <end position="722"/>
    </location>
</feature>
<dbReference type="InterPro" id="IPR024983">
    <property type="entry name" value="CHAT_dom"/>
</dbReference>
<dbReference type="EMBL" id="PXOH01000032">
    <property type="protein sequence ID" value="PSF33169.1"/>
    <property type="molecule type" value="Genomic_DNA"/>
</dbReference>
<keyword evidence="1" id="KW-0812">Transmembrane</keyword>
<organism evidence="3 4">
    <name type="scientific">Aphanothece hegewaldii CCALA 016</name>
    <dbReference type="NCBI Taxonomy" id="2107694"/>
    <lineage>
        <taxon>Bacteria</taxon>
        <taxon>Bacillati</taxon>
        <taxon>Cyanobacteriota</taxon>
        <taxon>Cyanophyceae</taxon>
        <taxon>Oscillatoriophycideae</taxon>
        <taxon>Chroococcales</taxon>
        <taxon>Aphanothecaceae</taxon>
        <taxon>Aphanothece</taxon>
    </lineage>
</organism>
<dbReference type="Pfam" id="PF12770">
    <property type="entry name" value="CHAT"/>
    <property type="match status" value="1"/>
</dbReference>
<evidence type="ECO:0000256" key="1">
    <source>
        <dbReference type="SAM" id="Phobius"/>
    </source>
</evidence>
<dbReference type="Pfam" id="PF05226">
    <property type="entry name" value="CHASE2"/>
    <property type="match status" value="1"/>
</dbReference>
<evidence type="ECO:0000259" key="2">
    <source>
        <dbReference type="SMART" id="SM01080"/>
    </source>
</evidence>
<evidence type="ECO:0000313" key="4">
    <source>
        <dbReference type="Proteomes" id="UP000239001"/>
    </source>
</evidence>
<keyword evidence="1" id="KW-0472">Membrane</keyword>
<proteinExistence type="predicted"/>
<dbReference type="AlphaFoldDB" id="A0A2T1LT15"/>
<gene>
    <name evidence="3" type="ORF">C7H19_20400</name>
</gene>